<dbReference type="EMBL" id="JACDUI010000002">
    <property type="protein sequence ID" value="MBA2840787.1"/>
    <property type="molecule type" value="Genomic_DNA"/>
</dbReference>
<dbReference type="Pfam" id="PF05124">
    <property type="entry name" value="S_layer_C"/>
    <property type="match status" value="1"/>
</dbReference>
<feature type="domain" description="S-layer protein central" evidence="1">
    <location>
        <begin position="117"/>
        <end position="485"/>
    </location>
</feature>
<dbReference type="RefSeq" id="WP_181488548.1">
    <property type="nucleotide sequence ID" value="NZ_JACDUI010000002.1"/>
</dbReference>
<evidence type="ECO:0000259" key="1">
    <source>
        <dbReference type="Pfam" id="PF05123"/>
    </source>
</evidence>
<dbReference type="Proteomes" id="UP000563838">
    <property type="component" value="Unassembled WGS sequence"/>
</dbReference>
<comment type="caution">
    <text evidence="3">The sequence shown here is derived from an EMBL/GenBank/DDBJ whole genome shotgun (WGS) entry which is preliminary data.</text>
</comment>
<accession>A0A7J9NJE2</accession>
<feature type="domain" description="S-layer protein outer" evidence="2">
    <location>
        <begin position="34"/>
        <end position="576"/>
    </location>
</feature>
<evidence type="ECO:0000313" key="4">
    <source>
        <dbReference type="Proteomes" id="UP000563838"/>
    </source>
</evidence>
<dbReference type="Pfam" id="PF05123">
    <property type="entry name" value="S_layer_N"/>
    <property type="match status" value="1"/>
</dbReference>
<evidence type="ECO:0000313" key="3">
    <source>
        <dbReference type="EMBL" id="MBA2840787.1"/>
    </source>
</evidence>
<organism evidence="3 4">
    <name type="scientific">Methanococcus maripaludis</name>
    <name type="common">Methanococcus deltae</name>
    <dbReference type="NCBI Taxonomy" id="39152"/>
    <lineage>
        <taxon>Archaea</taxon>
        <taxon>Methanobacteriati</taxon>
        <taxon>Methanobacteriota</taxon>
        <taxon>Methanomada group</taxon>
        <taxon>Methanococci</taxon>
        <taxon>Methanococcales</taxon>
        <taxon>Methanococcaceae</taxon>
        <taxon>Methanococcus</taxon>
    </lineage>
</organism>
<reference evidence="3 4" key="1">
    <citation type="submission" date="2020-07" db="EMBL/GenBank/DDBJ databases">
        <title>Genomic Encyclopedia of Type Strains, Phase IV (KMG-V): Genome sequencing to study the core and pangenomes of soil and plant-associated prokaryotes.</title>
        <authorList>
            <person name="Whitman W."/>
        </authorList>
    </citation>
    <scope>NUCLEOTIDE SEQUENCE [LARGE SCALE GENOMIC DNA]</scope>
    <source>
        <strain evidence="3 4">A4</strain>
    </source>
</reference>
<proteinExistence type="predicted"/>
<name>A0A7J9NJE2_METMI</name>
<dbReference type="InterPro" id="IPR006454">
    <property type="entry name" value="S_layer_MJ"/>
</dbReference>
<sequence>MAMSMKKIGAIAVGGAMVASALATGAFAAEKVGDVDAFAADVVADGNANVDIVVGSNAAALDVVSAANIAAKIGSLMFKEGTVEDGAAEISVTAKAESNDVDILDNSVATNIGSQTEALFFAAADNDYTKAFDTDVSATIVKVFDIENSLGVGGAAAAWPAVNLADLGDLSTLVEVDDVDPSDWTLGGVGTSDNAAEMVIARLEMDGLTDFGTAGEAKFDEGDLIYASLVFSDASDSITASPNMAVGITMPVLGQERVLVKADDDDEILYFGSEVFRGVLKEGDSYDIGNGYSVKATSVLKPTTVGATPKAELQVLKDGKVVSSKFDSVPYSLVYGDDVGIYVEDALENVAGEAGYVELVITDNILEMELGEEVIPDWEAYAVGYDGVNDIVLADDFTKAAGAITATGVTVPGIALKYVGDNEDGIDSDKDYDIADYAKLAFDEDGTELNVFFKMDESKDISLNVGQKVSVLNAEVKLSEIAAEAKEAVVMTAPIAVLDSEASLDDADKALILVGGPVVNALTAELADAGLVAMDNESPATLAVAAGAANGNDVLVVAGGDRAATEEAAEALIAML</sequence>
<dbReference type="NCBIfam" id="TIGR01564">
    <property type="entry name" value="S_layer_MJ"/>
    <property type="match status" value="1"/>
</dbReference>
<dbReference type="AlphaFoldDB" id="A0A7J9NJE2"/>
<dbReference type="InterPro" id="IPR022651">
    <property type="entry name" value="S_layer_C"/>
</dbReference>
<evidence type="ECO:0000259" key="2">
    <source>
        <dbReference type="Pfam" id="PF05124"/>
    </source>
</evidence>
<dbReference type="InterPro" id="IPR022650">
    <property type="entry name" value="S_layer_central"/>
</dbReference>
<protein>
    <submittedName>
        <fullName evidence="3">S-layer protein (TIGR01564 family)</fullName>
    </submittedName>
</protein>
<gene>
    <name evidence="3" type="ORF">HNP87_001319</name>
</gene>